<organism evidence="1 2">
    <name type="scientific">Fluviicola taffensis (strain DSM 16823 / NCIMB 13979 / RW262)</name>
    <dbReference type="NCBI Taxonomy" id="755732"/>
    <lineage>
        <taxon>Bacteria</taxon>
        <taxon>Pseudomonadati</taxon>
        <taxon>Bacteroidota</taxon>
        <taxon>Flavobacteriia</taxon>
        <taxon>Flavobacteriales</taxon>
        <taxon>Crocinitomicaceae</taxon>
        <taxon>Fluviicola</taxon>
    </lineage>
</organism>
<proteinExistence type="predicted"/>
<dbReference type="Proteomes" id="UP000007463">
    <property type="component" value="Chromosome"/>
</dbReference>
<dbReference type="EMBL" id="CP002542">
    <property type="protein sequence ID" value="AEA43191.1"/>
    <property type="molecule type" value="Genomic_DNA"/>
</dbReference>
<evidence type="ECO:0000313" key="2">
    <source>
        <dbReference type="Proteomes" id="UP000007463"/>
    </source>
</evidence>
<gene>
    <name evidence="1" type="ordered locus">Fluta_1196</name>
</gene>
<sequence>MFIETDLETVLTHLNKLTPDTKPVWGKMSAQRMVEHLTDTLRIATGENPQELLIPEDKVERMVAFLYSDKPMAQNMVVPFAKEGTPLRHEELELAIDEFVDVYLEFQELFGQNPELKTVHAYYGPINYEQWDLLHKKHLTHHFTQFGIL</sequence>
<dbReference type="RefSeq" id="WP_013685963.1">
    <property type="nucleotide sequence ID" value="NC_015321.1"/>
</dbReference>
<reference evidence="2" key="2">
    <citation type="submission" date="2011-02" db="EMBL/GenBank/DDBJ databases">
        <title>The complete genome of Fluviicola taffensis DSM 16823.</title>
        <authorList>
            <consortium name="US DOE Joint Genome Institute (JGI-PGF)"/>
            <person name="Lucas S."/>
            <person name="Copeland A."/>
            <person name="Lapidus A."/>
            <person name="Bruce D."/>
            <person name="Goodwin L."/>
            <person name="Pitluck S."/>
            <person name="Kyrpides N."/>
            <person name="Mavromatis K."/>
            <person name="Ivanova N."/>
            <person name="Mikhailova N."/>
            <person name="Pagani I."/>
            <person name="Chertkov O."/>
            <person name="Detter J.C."/>
            <person name="Han C."/>
            <person name="Tapia R."/>
            <person name="Land M."/>
            <person name="Hauser L."/>
            <person name="Markowitz V."/>
            <person name="Cheng J.-F."/>
            <person name="Hugenholtz P."/>
            <person name="Woyke T."/>
            <person name="Wu D."/>
            <person name="Tindall B."/>
            <person name="Pomrenke H.G."/>
            <person name="Brambilla E."/>
            <person name="Klenk H.-P."/>
            <person name="Eisen J.A."/>
        </authorList>
    </citation>
    <scope>NUCLEOTIDE SEQUENCE [LARGE SCALE GENOMIC DNA]</scope>
    <source>
        <strain evidence="2">DSM 16823 / RW262 / RW262</strain>
    </source>
</reference>
<accession>F2IBA5</accession>
<keyword evidence="2" id="KW-1185">Reference proteome</keyword>
<dbReference type="AlphaFoldDB" id="F2IBA5"/>
<protein>
    <submittedName>
        <fullName evidence="1">Aldehyde dehydrogenase</fullName>
    </submittedName>
</protein>
<reference evidence="1 2" key="1">
    <citation type="journal article" date="2011" name="Stand. Genomic Sci.">
        <title>Complete genome sequence of the gliding freshwater bacterium Fluviicola taffensis type strain (RW262).</title>
        <authorList>
            <person name="Woyke T."/>
            <person name="Chertkov O."/>
            <person name="Lapidus A."/>
            <person name="Nolan M."/>
            <person name="Lucas S."/>
            <person name="Del Rio T.G."/>
            <person name="Tice H."/>
            <person name="Cheng J.F."/>
            <person name="Tapia R."/>
            <person name="Han C."/>
            <person name="Goodwin L."/>
            <person name="Pitluck S."/>
            <person name="Liolios K."/>
            <person name="Pagani I."/>
            <person name="Ivanova N."/>
            <person name="Huntemann M."/>
            <person name="Mavromatis K."/>
            <person name="Mikhailova N."/>
            <person name="Pati A."/>
            <person name="Chen A."/>
            <person name="Palaniappan K."/>
            <person name="Land M."/>
            <person name="Hauser L."/>
            <person name="Brambilla E.M."/>
            <person name="Rohde M."/>
            <person name="Mwirichia R."/>
            <person name="Sikorski J."/>
            <person name="Tindall B.J."/>
            <person name="Goker M."/>
            <person name="Bristow J."/>
            <person name="Eisen J.A."/>
            <person name="Markowitz V."/>
            <person name="Hugenholtz P."/>
            <person name="Klenk H.P."/>
            <person name="Kyrpides N.C."/>
        </authorList>
    </citation>
    <scope>NUCLEOTIDE SEQUENCE [LARGE SCALE GENOMIC DNA]</scope>
    <source>
        <strain evidence="2">DSM 16823 / RW262 / RW262</strain>
    </source>
</reference>
<dbReference type="SUPFAM" id="SSF109854">
    <property type="entry name" value="DinB/YfiT-like putative metalloenzymes"/>
    <property type="match status" value="1"/>
</dbReference>
<dbReference type="InterPro" id="IPR034660">
    <property type="entry name" value="DinB/YfiT-like"/>
</dbReference>
<dbReference type="KEGG" id="fte:Fluta_1196"/>
<name>F2IBA5_FLUTR</name>
<evidence type="ECO:0000313" key="1">
    <source>
        <dbReference type="EMBL" id="AEA43191.1"/>
    </source>
</evidence>
<dbReference type="OrthoDB" id="9801625at2"/>
<dbReference type="eggNOG" id="COG2030">
    <property type="taxonomic scope" value="Bacteria"/>
</dbReference>
<dbReference type="STRING" id="755732.Fluta_1196"/>
<dbReference type="HOGENOM" id="CLU_142853_0_0_10"/>